<keyword evidence="12" id="KW-0175">Coiled coil</keyword>
<feature type="domain" description="HTH araC/xylS-type" evidence="14">
    <location>
        <begin position="1277"/>
        <end position="1376"/>
    </location>
</feature>
<dbReference type="Proteomes" id="UP000486602">
    <property type="component" value="Unassembled WGS sequence"/>
</dbReference>
<evidence type="ECO:0000313" key="17">
    <source>
        <dbReference type="EMBL" id="NEN22190.1"/>
    </source>
</evidence>
<keyword evidence="5" id="KW-0547">Nucleotide-binding</keyword>
<feature type="domain" description="Response regulatory" evidence="16">
    <location>
        <begin position="1125"/>
        <end position="1240"/>
    </location>
</feature>
<dbReference type="GO" id="GO:0005524">
    <property type="term" value="F:ATP binding"/>
    <property type="evidence" value="ECO:0007669"/>
    <property type="project" value="UniProtKB-KW"/>
</dbReference>
<evidence type="ECO:0000256" key="4">
    <source>
        <dbReference type="ARBA" id="ARBA00022679"/>
    </source>
</evidence>
<dbReference type="InterPro" id="IPR005467">
    <property type="entry name" value="His_kinase_dom"/>
</dbReference>
<keyword evidence="4" id="KW-0808">Transferase</keyword>
<sequence length="1376" mass="156151">MKRPIPFLVLFECLIHCFFISDLFAQSSLTANAEQYVQEEWTVENGLSVGHINQIYQTPDGYIWLATFNGLIRFDGLRFTLFDVSNTPELPSNRIVLLQPGQGNSFWLFTEQRDILHVENNRYLQHGPFLSIEHQRVILDGDSLSWVTSRSGLKKLVNDSLVPCTFAQLNSKDVLSVFRAKNGELIVTTKTGAIYKTRFPYSELIKIAEFSESNSTENVMEDREGSIYLYNNYVRKISDDSTLIFNQTNTTSENWSGVSPLYYNLMEDNNGVKWTITETGFFRLTQSGFKLIQKYNHVSPESSERQGAGMCKCSDGTVWAVVNKNVYKNGVEQFELNQNGATIFCDSEMSIWITNRINGVQRFSESLLKSYKSKESENNFYGIFQDYSGKIWFGEWIQSLYSLGKSEQVIEEPVAPDVGVTAAFAEDQKHNLYIGPYHIEDYDCRGCSNAKRLPGLPNEVFAIHPLSDSAIYFGTLQGLYFYDGEVGKQISDGDEIPDFAVRYILETSNSNLWLATNGSGVRNFNYATRKNKYYNTKNGLSSDNVRALMEDADGYIWAATEDVGLNRINPKTDEIVWIQKKDGLYEDGLHSLLLDDYNRLWMSTNQGIFWIDFAELSAFANGNEGKLRSTVYTERDGMPNREANGGFQNSAMKSEDGKLWFSTQKGVVCVDPSKINRNLPLPPVVIERISSNDSTLYLLEDELILSKDQQNLIIGFTTPSFLAPNRIRFKYRLAGFDTDWVESGSRREAIFTNLPAGNYKFEVASSYEGDFDNASITSFNIVKEPKLSERWWPWVLAVIVGLLIIYAILKWRLHQLHRQQLHLEKEVASRTRDLEAEKRITEAQKEKLLLLDREKSRFFANVSHEFRTPLTLIISPLRDLQNSASANNLTQYAKNQIDTGLKNATRLMRLVEQLLDIARLEAKKLQLDFQILEINEYIRDLGESFIGLAEVKHIKLKISIEDDRLFMRYDPDQLDKIVVNLLSNAFKFTPADGEIHLDLRSDNQLVFISVADTGRGLAPENLPHLFDRFFQVEKSELQPGSGIGLSIAKELTQLHDGKIEVSSEMGIGSTFTLSFPLVRREKNDPPVREAAHRDFAPHEAMIEFEADEPRIKTEDLNGDSAPKKTILIVDDNLDIRNYVADNFKADYDIVQAESGSEALNKITNHLPDLIISDVMMPDGDGLELLEAIRAEPEFAYLPVILLTAKAEVSDKLEGLKIGADDYLTKPFDIMELKLRVSNILLSRMRLQKYFLNTSSSEPIKIQSLSVNVPSQDTEFISQLGETIHQNFTDEAFSVEKLASLMGQSRSNLYRKVIALTDESPSETLKRVRLEHAAQLLKQNAGSISEIAYASGFNSISHFSKSFKIAYNVSPTVYSQE</sequence>
<evidence type="ECO:0000256" key="6">
    <source>
        <dbReference type="ARBA" id="ARBA00022777"/>
    </source>
</evidence>
<feature type="signal peptide" evidence="13">
    <location>
        <begin position="1"/>
        <end position="25"/>
    </location>
</feature>
<comment type="caution">
    <text evidence="17">The sequence shown here is derived from an EMBL/GenBank/DDBJ whole genome shotgun (WGS) entry which is preliminary data.</text>
</comment>
<keyword evidence="6" id="KW-0418">Kinase</keyword>
<dbReference type="InterPro" id="IPR011110">
    <property type="entry name" value="Reg_prop"/>
</dbReference>
<dbReference type="RefSeq" id="WP_163282916.1">
    <property type="nucleotide sequence ID" value="NZ_JAAGVY010000002.1"/>
</dbReference>
<keyword evidence="7" id="KW-0067">ATP-binding</keyword>
<keyword evidence="10" id="KW-0804">Transcription</keyword>
<evidence type="ECO:0000259" key="14">
    <source>
        <dbReference type="PROSITE" id="PS01124"/>
    </source>
</evidence>
<dbReference type="InterPro" id="IPR009057">
    <property type="entry name" value="Homeodomain-like_sf"/>
</dbReference>
<comment type="catalytic activity">
    <reaction evidence="1">
        <text>ATP + protein L-histidine = ADP + protein N-phospho-L-histidine.</text>
        <dbReference type="EC" id="2.7.13.3"/>
    </reaction>
</comment>
<protein>
    <recommendedName>
        <fullName evidence="2">histidine kinase</fullName>
        <ecNumber evidence="2">2.7.13.3</ecNumber>
    </recommendedName>
</protein>
<evidence type="ECO:0000256" key="3">
    <source>
        <dbReference type="ARBA" id="ARBA00022553"/>
    </source>
</evidence>
<name>A0A7K3WKL7_9FLAO</name>
<dbReference type="Gene3D" id="1.10.10.60">
    <property type="entry name" value="Homeodomain-like"/>
    <property type="match status" value="1"/>
</dbReference>
<evidence type="ECO:0000256" key="2">
    <source>
        <dbReference type="ARBA" id="ARBA00012438"/>
    </source>
</evidence>
<feature type="coiled-coil region" evidence="12">
    <location>
        <begin position="901"/>
        <end position="935"/>
    </location>
</feature>
<dbReference type="SMART" id="SM00387">
    <property type="entry name" value="HATPase_c"/>
    <property type="match status" value="1"/>
</dbReference>
<dbReference type="Gene3D" id="3.30.565.10">
    <property type="entry name" value="Histidine kinase-like ATPase, C-terminal domain"/>
    <property type="match status" value="1"/>
</dbReference>
<feature type="modified residue" description="4-aspartylphosphate" evidence="11">
    <location>
        <position position="1173"/>
    </location>
</feature>
<evidence type="ECO:0000256" key="12">
    <source>
        <dbReference type="SAM" id="Coils"/>
    </source>
</evidence>
<dbReference type="InterPro" id="IPR003661">
    <property type="entry name" value="HisK_dim/P_dom"/>
</dbReference>
<dbReference type="CDD" id="cd00082">
    <property type="entry name" value="HisKA"/>
    <property type="match status" value="1"/>
</dbReference>
<dbReference type="GO" id="GO:0000155">
    <property type="term" value="F:phosphorelay sensor kinase activity"/>
    <property type="evidence" value="ECO:0007669"/>
    <property type="project" value="InterPro"/>
</dbReference>
<evidence type="ECO:0000259" key="16">
    <source>
        <dbReference type="PROSITE" id="PS50110"/>
    </source>
</evidence>
<reference evidence="17 18" key="1">
    <citation type="submission" date="2020-02" db="EMBL/GenBank/DDBJ databases">
        <title>Out from the shadows clarifying the taxonomy of the family Cryomorphaceae and related taxa by utilizing the GTDB taxonomic framework.</title>
        <authorList>
            <person name="Bowman J.P."/>
        </authorList>
    </citation>
    <scope>NUCLEOTIDE SEQUENCE [LARGE SCALE GENOMIC DNA]</scope>
    <source>
        <strain evidence="17 18">QSSC 1-22</strain>
    </source>
</reference>
<dbReference type="InterPro" id="IPR001789">
    <property type="entry name" value="Sig_transdc_resp-reg_receiver"/>
</dbReference>
<gene>
    <name evidence="17" type="ORF">G3O08_01565</name>
</gene>
<dbReference type="SUPFAM" id="SSF47384">
    <property type="entry name" value="Homodimeric domain of signal transducing histidine kinase"/>
    <property type="match status" value="1"/>
</dbReference>
<dbReference type="GO" id="GO:0003700">
    <property type="term" value="F:DNA-binding transcription factor activity"/>
    <property type="evidence" value="ECO:0007669"/>
    <property type="project" value="InterPro"/>
</dbReference>
<dbReference type="CDD" id="cd17574">
    <property type="entry name" value="REC_OmpR"/>
    <property type="match status" value="1"/>
</dbReference>
<dbReference type="InterPro" id="IPR011123">
    <property type="entry name" value="Y_Y_Y"/>
</dbReference>
<dbReference type="PROSITE" id="PS01124">
    <property type="entry name" value="HTH_ARAC_FAMILY_2"/>
    <property type="match status" value="1"/>
</dbReference>
<keyword evidence="8" id="KW-0902">Two-component regulatory system</keyword>
<dbReference type="Pfam" id="PF00072">
    <property type="entry name" value="Response_reg"/>
    <property type="match status" value="1"/>
</dbReference>
<dbReference type="PANTHER" id="PTHR43547">
    <property type="entry name" value="TWO-COMPONENT HISTIDINE KINASE"/>
    <property type="match status" value="1"/>
</dbReference>
<evidence type="ECO:0000313" key="18">
    <source>
        <dbReference type="Proteomes" id="UP000486602"/>
    </source>
</evidence>
<evidence type="ECO:0000256" key="1">
    <source>
        <dbReference type="ARBA" id="ARBA00000085"/>
    </source>
</evidence>
<feature type="domain" description="Histidine kinase" evidence="15">
    <location>
        <begin position="861"/>
        <end position="1079"/>
    </location>
</feature>
<evidence type="ECO:0000256" key="7">
    <source>
        <dbReference type="ARBA" id="ARBA00022840"/>
    </source>
</evidence>
<dbReference type="InterPro" id="IPR036097">
    <property type="entry name" value="HisK_dim/P_sf"/>
</dbReference>
<dbReference type="Pfam" id="PF02518">
    <property type="entry name" value="HATPase_c"/>
    <property type="match status" value="1"/>
</dbReference>
<dbReference type="SUPFAM" id="SSF46689">
    <property type="entry name" value="Homeodomain-like"/>
    <property type="match status" value="1"/>
</dbReference>
<evidence type="ECO:0000256" key="9">
    <source>
        <dbReference type="ARBA" id="ARBA00023015"/>
    </source>
</evidence>
<evidence type="ECO:0000256" key="5">
    <source>
        <dbReference type="ARBA" id="ARBA00022741"/>
    </source>
</evidence>
<keyword evidence="13" id="KW-0732">Signal</keyword>
<evidence type="ECO:0000256" key="10">
    <source>
        <dbReference type="ARBA" id="ARBA00023163"/>
    </source>
</evidence>
<dbReference type="InterPro" id="IPR036890">
    <property type="entry name" value="HATPase_C_sf"/>
</dbReference>
<dbReference type="SUPFAM" id="SSF52172">
    <property type="entry name" value="CheY-like"/>
    <property type="match status" value="1"/>
</dbReference>
<dbReference type="InterPro" id="IPR018060">
    <property type="entry name" value="HTH_AraC"/>
</dbReference>
<evidence type="ECO:0000256" key="8">
    <source>
        <dbReference type="ARBA" id="ARBA00023012"/>
    </source>
</evidence>
<dbReference type="Gene3D" id="2.130.10.10">
    <property type="entry name" value="YVTN repeat-like/Quinoprotein amine dehydrogenase"/>
    <property type="match status" value="2"/>
</dbReference>
<dbReference type="SUPFAM" id="SSF63829">
    <property type="entry name" value="Calcium-dependent phosphotriesterase"/>
    <property type="match status" value="1"/>
</dbReference>
<dbReference type="Pfam" id="PF07494">
    <property type="entry name" value="Reg_prop"/>
    <property type="match status" value="2"/>
</dbReference>
<dbReference type="Gene3D" id="3.40.50.2300">
    <property type="match status" value="1"/>
</dbReference>
<dbReference type="PRINTS" id="PR00344">
    <property type="entry name" value="BCTRLSENSOR"/>
</dbReference>
<dbReference type="PANTHER" id="PTHR43547:SF2">
    <property type="entry name" value="HYBRID SIGNAL TRANSDUCTION HISTIDINE KINASE C"/>
    <property type="match status" value="1"/>
</dbReference>
<evidence type="ECO:0000256" key="11">
    <source>
        <dbReference type="PROSITE-ProRule" id="PRU00169"/>
    </source>
</evidence>
<dbReference type="SMART" id="SM00388">
    <property type="entry name" value="HisKA"/>
    <property type="match status" value="1"/>
</dbReference>
<organism evidence="17 18">
    <name type="scientific">Cryomorpha ignava</name>
    <dbReference type="NCBI Taxonomy" id="101383"/>
    <lineage>
        <taxon>Bacteria</taxon>
        <taxon>Pseudomonadati</taxon>
        <taxon>Bacteroidota</taxon>
        <taxon>Flavobacteriia</taxon>
        <taxon>Flavobacteriales</taxon>
        <taxon>Cryomorphaceae</taxon>
        <taxon>Cryomorpha</taxon>
    </lineage>
</organism>
<dbReference type="Gene3D" id="2.60.40.10">
    <property type="entry name" value="Immunoglobulins"/>
    <property type="match status" value="1"/>
</dbReference>
<feature type="chain" id="PRO_5029602264" description="histidine kinase" evidence="13">
    <location>
        <begin position="26"/>
        <end position="1376"/>
    </location>
</feature>
<keyword evidence="9" id="KW-0805">Transcription regulation</keyword>
<dbReference type="Gene3D" id="1.10.287.130">
    <property type="match status" value="1"/>
</dbReference>
<dbReference type="SUPFAM" id="SSF55874">
    <property type="entry name" value="ATPase domain of HSP90 chaperone/DNA topoisomerase II/histidine kinase"/>
    <property type="match status" value="1"/>
</dbReference>
<dbReference type="EC" id="2.7.13.3" evidence="2"/>
<dbReference type="SMART" id="SM00448">
    <property type="entry name" value="REC"/>
    <property type="match status" value="1"/>
</dbReference>
<dbReference type="InterPro" id="IPR011006">
    <property type="entry name" value="CheY-like_superfamily"/>
</dbReference>
<dbReference type="Pfam" id="PF00512">
    <property type="entry name" value="HisKA"/>
    <property type="match status" value="1"/>
</dbReference>
<dbReference type="GO" id="GO:0043565">
    <property type="term" value="F:sequence-specific DNA binding"/>
    <property type="evidence" value="ECO:0007669"/>
    <property type="project" value="InterPro"/>
</dbReference>
<dbReference type="InterPro" id="IPR003594">
    <property type="entry name" value="HATPase_dom"/>
</dbReference>
<dbReference type="FunFam" id="3.30.565.10:FF:000037">
    <property type="entry name" value="Hybrid sensor histidine kinase/response regulator"/>
    <property type="match status" value="1"/>
</dbReference>
<evidence type="ECO:0000256" key="13">
    <source>
        <dbReference type="SAM" id="SignalP"/>
    </source>
</evidence>
<dbReference type="InterPro" id="IPR015943">
    <property type="entry name" value="WD40/YVTN_repeat-like_dom_sf"/>
</dbReference>
<proteinExistence type="predicted"/>
<keyword evidence="18" id="KW-1185">Reference proteome</keyword>
<dbReference type="Pfam" id="PF12833">
    <property type="entry name" value="HTH_18"/>
    <property type="match status" value="1"/>
</dbReference>
<dbReference type="SMART" id="SM00342">
    <property type="entry name" value="HTH_ARAC"/>
    <property type="match status" value="1"/>
</dbReference>
<dbReference type="InterPro" id="IPR004358">
    <property type="entry name" value="Sig_transdc_His_kin-like_C"/>
</dbReference>
<dbReference type="EMBL" id="JAAGVY010000002">
    <property type="protein sequence ID" value="NEN22190.1"/>
    <property type="molecule type" value="Genomic_DNA"/>
</dbReference>
<dbReference type="PROSITE" id="PS50110">
    <property type="entry name" value="RESPONSE_REGULATORY"/>
    <property type="match status" value="1"/>
</dbReference>
<accession>A0A7K3WKL7</accession>
<evidence type="ECO:0000259" key="15">
    <source>
        <dbReference type="PROSITE" id="PS50109"/>
    </source>
</evidence>
<keyword evidence="3 11" id="KW-0597">Phosphoprotein</keyword>
<dbReference type="PROSITE" id="PS50109">
    <property type="entry name" value="HIS_KIN"/>
    <property type="match status" value="1"/>
</dbReference>
<dbReference type="InterPro" id="IPR013783">
    <property type="entry name" value="Ig-like_fold"/>
</dbReference>
<dbReference type="Pfam" id="PF07495">
    <property type="entry name" value="Y_Y_Y"/>
    <property type="match status" value="1"/>
</dbReference>